<organism evidence="1 2">
    <name type="scientific">Paenibacillus elgii</name>
    <dbReference type="NCBI Taxonomy" id="189691"/>
    <lineage>
        <taxon>Bacteria</taxon>
        <taxon>Bacillati</taxon>
        <taxon>Bacillota</taxon>
        <taxon>Bacilli</taxon>
        <taxon>Bacillales</taxon>
        <taxon>Paenibacillaceae</taxon>
        <taxon>Paenibacillus</taxon>
    </lineage>
</organism>
<sequence>MWYAWIKEYYDAGFYTKDDLKVFEQAGYITAVEYQKLVETSH</sequence>
<evidence type="ECO:0000313" key="2">
    <source>
        <dbReference type="Proteomes" id="UP000244184"/>
    </source>
</evidence>
<dbReference type="InterPro" id="IPR010022">
    <property type="entry name" value="XkdX"/>
</dbReference>
<evidence type="ECO:0000313" key="1">
    <source>
        <dbReference type="EMBL" id="PUA40772.1"/>
    </source>
</evidence>
<comment type="caution">
    <text evidence="1">The sequence shown here is derived from an EMBL/GenBank/DDBJ whole genome shotgun (WGS) entry which is preliminary data.</text>
</comment>
<reference evidence="1 2" key="1">
    <citation type="submission" date="2018-03" db="EMBL/GenBank/DDBJ databases">
        <title>Genome sequence of Paenibacillus elgii strain AC13 an antimicrobial compound producing bacteria.</title>
        <authorList>
            <person name="Kurokawa A.S."/>
            <person name="Araujo J.F."/>
            <person name="Costa R.A."/>
            <person name="Ortega D.B."/>
            <person name="Pires A.S."/>
            <person name="Pappas G.J.Jr."/>
            <person name="Franco O.L."/>
            <person name="Barreto C."/>
            <person name="Magalhaes B.S."/>
            <person name="Kruger R.H."/>
        </authorList>
    </citation>
    <scope>NUCLEOTIDE SEQUENCE [LARGE SCALE GENOMIC DNA]</scope>
    <source>
        <strain evidence="1 2">AC13</strain>
    </source>
</reference>
<protein>
    <submittedName>
        <fullName evidence="1">XkdX family protein</fullName>
    </submittedName>
</protein>
<dbReference type="RefSeq" id="WP_108530148.1">
    <property type="nucleotide sequence ID" value="NZ_PYHP01000007.1"/>
</dbReference>
<dbReference type="AlphaFoldDB" id="A0A2T6G9D3"/>
<accession>A0A2T6G9D3</accession>
<dbReference type="Proteomes" id="UP000244184">
    <property type="component" value="Unassembled WGS sequence"/>
</dbReference>
<dbReference type="Pfam" id="PF09693">
    <property type="entry name" value="Phage_XkdX"/>
    <property type="match status" value="1"/>
</dbReference>
<gene>
    <name evidence="1" type="ORF">C8Z91_02790</name>
</gene>
<proteinExistence type="predicted"/>
<name>A0A2T6G9D3_9BACL</name>
<dbReference type="EMBL" id="PYHP01000007">
    <property type="protein sequence ID" value="PUA40772.1"/>
    <property type="molecule type" value="Genomic_DNA"/>
</dbReference>